<reference evidence="5" key="2">
    <citation type="submission" date="2020-02" db="EMBL/GenBank/DDBJ databases">
        <authorList>
            <person name="Gilchrist C.L.M."/>
            <person name="Chooi Y.-H."/>
        </authorList>
    </citation>
    <scope>NUCLEOTIDE SEQUENCE</scope>
    <source>
        <strain evidence="5">MST-FP2251</strain>
    </source>
</reference>
<feature type="region of interest" description="Disordered" evidence="4">
    <location>
        <begin position="382"/>
        <end position="423"/>
    </location>
</feature>
<protein>
    <recommendedName>
        <fullName evidence="2">tRNA (adenine(58)-N(1))-methyltransferase catalytic subunit TRM61</fullName>
        <ecNumber evidence="1">2.1.1.220</ecNumber>
    </recommendedName>
    <alternativeName>
        <fullName evidence="3">tRNA(m1A58)-methyltransferase subunit TRM61</fullName>
    </alternativeName>
</protein>
<dbReference type="PROSITE" id="PS51620">
    <property type="entry name" value="SAM_TRM61"/>
    <property type="match status" value="1"/>
</dbReference>
<dbReference type="EMBL" id="VCAU01000015">
    <property type="protein sequence ID" value="KAF9892024.1"/>
    <property type="molecule type" value="Genomic_DNA"/>
</dbReference>
<dbReference type="Gene3D" id="3.10.330.20">
    <property type="match status" value="1"/>
</dbReference>
<evidence type="ECO:0000313" key="5">
    <source>
        <dbReference type="EMBL" id="KAF9892024.1"/>
    </source>
</evidence>
<dbReference type="PANTHER" id="PTHR12133">
    <property type="entry name" value="TRNA (ADENINE(58)-N(1))-METHYLTRANSFERASE"/>
    <property type="match status" value="1"/>
</dbReference>
<feature type="region of interest" description="Disordered" evidence="4">
    <location>
        <begin position="163"/>
        <end position="212"/>
    </location>
</feature>
<dbReference type="GO" id="GO:0005739">
    <property type="term" value="C:mitochondrion"/>
    <property type="evidence" value="ECO:0007669"/>
    <property type="project" value="TreeGrafter"/>
</dbReference>
<dbReference type="SUPFAM" id="SSF53335">
    <property type="entry name" value="S-adenosyl-L-methionine-dependent methyltransferases"/>
    <property type="match status" value="1"/>
</dbReference>
<dbReference type="GO" id="GO:0031515">
    <property type="term" value="C:tRNA (m1A) methyltransferase complex"/>
    <property type="evidence" value="ECO:0007669"/>
    <property type="project" value="InterPro"/>
</dbReference>
<name>A0AAD4CSR7_ASPNN</name>
<dbReference type="EC" id="2.1.1.220" evidence="1"/>
<dbReference type="Proteomes" id="UP001194746">
    <property type="component" value="Unassembled WGS sequence"/>
</dbReference>
<comment type="caution">
    <text evidence="5">The sequence shown here is derived from an EMBL/GenBank/DDBJ whole genome shotgun (WGS) entry which is preliminary data.</text>
</comment>
<dbReference type="Gene3D" id="3.40.50.150">
    <property type="entry name" value="Vaccinia Virus protein VP39"/>
    <property type="match status" value="1"/>
</dbReference>
<evidence type="ECO:0000256" key="1">
    <source>
        <dbReference type="ARBA" id="ARBA00012796"/>
    </source>
</evidence>
<evidence type="ECO:0000313" key="6">
    <source>
        <dbReference type="Proteomes" id="UP001194746"/>
    </source>
</evidence>
<dbReference type="InterPro" id="IPR029063">
    <property type="entry name" value="SAM-dependent_MTases_sf"/>
</dbReference>
<proteinExistence type="predicted"/>
<dbReference type="AlphaFoldDB" id="A0AAD4CSR7"/>
<sequence>MARLLQSLRRLLGSPSKPPTPVLKYPRSVDTDFSIFREGDRAIIHGKTPILTKPLRYGHKTNLRRGTLSHDTVIGQRVRDRIQAHKGPECRLTLPTLDEYVVLTPRLVTPIYAADANLIVSLLDIHVASPAENDGTRPPLEILESGTGHGSLTLHLARAIQAANSNPPPRPHHSQIKYLQGRPTRPDETLDGETAEGNKDSNPSTTTVDETDAVDQVQQEWDAWRAQRKAILHTVDVSPKFSAHAEKIVHGFRRGLYAGNVDFYVGHVENWITQQKAQRQTTSSTGFFPSTKKPHVEPFLSYAILDMPAAHQRIPHVAPILRRDGILAVFMPSITQIGDCVDLIRRQSLPFALEKVVELGAGISSGRLWDVRFAVKKSRADPSSWAESSDAPGSPSEHESVVENEMETPPAPDEPPKGDDSVLVCRPKVGSRIVGGGFVGIWRRIEDFQKH</sequence>
<gene>
    <name evidence="5" type="ORF">FE257_002988</name>
</gene>
<organism evidence="5 6">
    <name type="scientific">Aspergillus nanangensis</name>
    <dbReference type="NCBI Taxonomy" id="2582783"/>
    <lineage>
        <taxon>Eukaryota</taxon>
        <taxon>Fungi</taxon>
        <taxon>Dikarya</taxon>
        <taxon>Ascomycota</taxon>
        <taxon>Pezizomycotina</taxon>
        <taxon>Eurotiomycetes</taxon>
        <taxon>Eurotiomycetidae</taxon>
        <taxon>Eurotiales</taxon>
        <taxon>Aspergillaceae</taxon>
        <taxon>Aspergillus</taxon>
        <taxon>Aspergillus subgen. Circumdati</taxon>
    </lineage>
</organism>
<accession>A0AAD4CSR7</accession>
<dbReference type="PANTHER" id="PTHR12133:SF1">
    <property type="entry name" value="TRNA (ADENINE(58)-N(1))-METHYLTRANSFERASE, MITOCHONDRIAL"/>
    <property type="match status" value="1"/>
</dbReference>
<dbReference type="GO" id="GO:0160107">
    <property type="term" value="F:tRNA (adenine(58)-N1)-methyltransferase activity"/>
    <property type="evidence" value="ECO:0007669"/>
    <property type="project" value="UniProtKB-EC"/>
</dbReference>
<reference evidence="5" key="1">
    <citation type="journal article" date="2019" name="Beilstein J. Org. Chem.">
        <title>Nanangenines: drimane sesquiterpenoids as the dominant metabolite cohort of a novel Australian fungus, Aspergillus nanangensis.</title>
        <authorList>
            <person name="Lacey H.J."/>
            <person name="Gilchrist C.L.M."/>
            <person name="Crombie A."/>
            <person name="Kalaitzis J.A."/>
            <person name="Vuong D."/>
            <person name="Rutledge P.J."/>
            <person name="Turner P."/>
            <person name="Pitt J.I."/>
            <person name="Lacey E."/>
            <person name="Chooi Y.H."/>
            <person name="Piggott A.M."/>
        </authorList>
    </citation>
    <scope>NUCLEOTIDE SEQUENCE</scope>
    <source>
        <strain evidence="5">MST-FP2251</strain>
    </source>
</reference>
<evidence type="ECO:0000256" key="3">
    <source>
        <dbReference type="ARBA" id="ARBA00033309"/>
    </source>
</evidence>
<evidence type="ECO:0000256" key="4">
    <source>
        <dbReference type="SAM" id="MobiDB-lite"/>
    </source>
</evidence>
<evidence type="ECO:0000256" key="2">
    <source>
        <dbReference type="ARBA" id="ARBA00015963"/>
    </source>
</evidence>
<dbReference type="GO" id="GO:0030488">
    <property type="term" value="P:tRNA methylation"/>
    <property type="evidence" value="ECO:0007669"/>
    <property type="project" value="InterPro"/>
</dbReference>
<keyword evidence="6" id="KW-1185">Reference proteome</keyword>
<dbReference type="InterPro" id="IPR014816">
    <property type="entry name" value="tRNA_MeTrfase_Gcd14"/>
</dbReference>